<feature type="compositionally biased region" description="Basic and acidic residues" evidence="1">
    <location>
        <begin position="112"/>
        <end position="122"/>
    </location>
</feature>
<name>A0A543JR92_9PSEU</name>
<organism evidence="3 4">
    <name type="scientific">Saccharothrix saharensis</name>
    <dbReference type="NCBI Taxonomy" id="571190"/>
    <lineage>
        <taxon>Bacteria</taxon>
        <taxon>Bacillati</taxon>
        <taxon>Actinomycetota</taxon>
        <taxon>Actinomycetes</taxon>
        <taxon>Pseudonocardiales</taxon>
        <taxon>Pseudonocardiaceae</taxon>
        <taxon>Saccharothrix</taxon>
    </lineage>
</organism>
<dbReference type="AlphaFoldDB" id="A0A543JR92"/>
<reference evidence="3 4" key="1">
    <citation type="submission" date="2019-06" db="EMBL/GenBank/DDBJ databases">
        <title>Sequencing the genomes of 1000 actinobacteria strains.</title>
        <authorList>
            <person name="Klenk H.-P."/>
        </authorList>
    </citation>
    <scope>NUCLEOTIDE SEQUENCE [LARGE SCALE GENOMIC DNA]</scope>
    <source>
        <strain evidence="3 4">DSM 45456</strain>
    </source>
</reference>
<sequence>MLVTLAEPVVAPDAPRTRLSLGPAAARNLATTTGSVPRTQAVSSRRLLKVLPRIEAKGGAFRVDRRLGHGVGDGRVTFVDTGSGPAVVPAEPGGSPLPRGFDEPDVPAAPADRSERREHEPGDVVVEAGARSDEAFLIVHGRLHEIGAGDYGDPTEGVIGPHQTGLPHEREPGLTVKDRGTDAKAVTSYLVTAHHSVAVLVPDTRGGLDDVGITR</sequence>
<protein>
    <recommendedName>
        <fullName evidence="2">Type 2A encapsulin shell protein SrpI-like domain-containing protein</fullName>
    </recommendedName>
</protein>
<evidence type="ECO:0000259" key="2">
    <source>
        <dbReference type="Pfam" id="PF19307"/>
    </source>
</evidence>
<gene>
    <name evidence="3" type="ORF">FHX81_7763</name>
</gene>
<dbReference type="Proteomes" id="UP000316628">
    <property type="component" value="Unassembled WGS sequence"/>
</dbReference>
<evidence type="ECO:0000313" key="3">
    <source>
        <dbReference type="EMBL" id="TQM85284.1"/>
    </source>
</evidence>
<evidence type="ECO:0000313" key="4">
    <source>
        <dbReference type="Proteomes" id="UP000316628"/>
    </source>
</evidence>
<feature type="domain" description="Type 2A encapsulin shell protein SrpI-like" evidence="2">
    <location>
        <begin position="151"/>
        <end position="214"/>
    </location>
</feature>
<keyword evidence="4" id="KW-1185">Reference proteome</keyword>
<dbReference type="Pfam" id="PF19307">
    <property type="entry name" value="SrpI-like"/>
    <property type="match status" value="1"/>
</dbReference>
<feature type="region of interest" description="Disordered" evidence="1">
    <location>
        <begin position="82"/>
        <end position="122"/>
    </location>
</feature>
<evidence type="ECO:0000256" key="1">
    <source>
        <dbReference type="SAM" id="MobiDB-lite"/>
    </source>
</evidence>
<dbReference type="EMBL" id="VFPP01000001">
    <property type="protein sequence ID" value="TQM85284.1"/>
    <property type="molecule type" value="Genomic_DNA"/>
</dbReference>
<comment type="caution">
    <text evidence="3">The sequence shown here is derived from an EMBL/GenBank/DDBJ whole genome shotgun (WGS) entry which is preliminary data.</text>
</comment>
<dbReference type="InterPro" id="IPR045641">
    <property type="entry name" value="SrpI-like"/>
</dbReference>
<proteinExistence type="predicted"/>
<accession>A0A543JR92</accession>